<organism evidence="2 3">
    <name type="scientific">Vibrio anguillarum</name>
    <name type="common">Listonella anguillarum</name>
    <dbReference type="NCBI Taxonomy" id="55601"/>
    <lineage>
        <taxon>Bacteria</taxon>
        <taxon>Pseudomonadati</taxon>
        <taxon>Pseudomonadota</taxon>
        <taxon>Gammaproteobacteria</taxon>
        <taxon>Vibrionales</taxon>
        <taxon>Vibrionaceae</taxon>
        <taxon>Vibrio</taxon>
    </lineage>
</organism>
<feature type="non-terminal residue" evidence="2">
    <location>
        <position position="99"/>
    </location>
</feature>
<feature type="domain" description="Phosphoadenosine phosphosulphate reductase" evidence="1">
    <location>
        <begin position="5"/>
        <end position="96"/>
    </location>
</feature>
<dbReference type="EMBL" id="RDOM01001352">
    <property type="protein sequence ID" value="MBF4275570.1"/>
    <property type="molecule type" value="Genomic_DNA"/>
</dbReference>
<dbReference type="RefSeq" id="WP_194574496.1">
    <property type="nucleotide sequence ID" value="NZ_RDOM01001352.1"/>
</dbReference>
<dbReference type="PANTHER" id="PTHR43196:SF2">
    <property type="entry name" value="PHOSPHOADENOSINE PHOSPHOSULFATE REDUCTASE"/>
    <property type="match status" value="1"/>
</dbReference>
<gene>
    <name evidence="2" type="ORF">EAY07_26930</name>
</gene>
<name>A0ABD4KVX4_VIBAN</name>
<dbReference type="InterPro" id="IPR050128">
    <property type="entry name" value="Sulfate_adenylyltrnsfr_sub2"/>
</dbReference>
<evidence type="ECO:0000313" key="3">
    <source>
        <dbReference type="Proteomes" id="UP000722957"/>
    </source>
</evidence>
<comment type="caution">
    <text evidence="2">The sequence shown here is derived from an EMBL/GenBank/DDBJ whole genome shotgun (WGS) entry which is preliminary data.</text>
</comment>
<dbReference type="SUPFAM" id="SSF52402">
    <property type="entry name" value="Adenine nucleotide alpha hydrolases-like"/>
    <property type="match status" value="1"/>
</dbReference>
<dbReference type="Proteomes" id="UP000722957">
    <property type="component" value="Unassembled WGS sequence"/>
</dbReference>
<dbReference type="PANTHER" id="PTHR43196">
    <property type="entry name" value="SULFATE ADENYLYLTRANSFERASE SUBUNIT 2"/>
    <property type="match status" value="1"/>
</dbReference>
<protein>
    <recommendedName>
        <fullName evidence="1">Phosphoadenosine phosphosulphate reductase domain-containing protein</fullName>
    </recommendedName>
</protein>
<dbReference type="Gene3D" id="3.40.50.620">
    <property type="entry name" value="HUPs"/>
    <property type="match status" value="1"/>
</dbReference>
<dbReference type="InterPro" id="IPR002500">
    <property type="entry name" value="PAPS_reduct_dom"/>
</dbReference>
<evidence type="ECO:0000259" key="1">
    <source>
        <dbReference type="Pfam" id="PF01507"/>
    </source>
</evidence>
<sequence length="99" mass="11723">MAHKYVLGLSGGKDSAALAIFMKHEHPELDIEYFFTDTGKELPEVYEYLNKLEGFLGKPILRLNEDRGFDFWLEQYKNYLPSAQTRWCTRQLKLLPFKY</sequence>
<dbReference type="InterPro" id="IPR014729">
    <property type="entry name" value="Rossmann-like_a/b/a_fold"/>
</dbReference>
<dbReference type="AlphaFoldDB" id="A0ABD4KVX4"/>
<reference evidence="2 3" key="1">
    <citation type="journal article" date="2021" name="PeerJ">
        <title>Analysis of 44 Vibrio anguillarum genomes reveals high genetic diversity.</title>
        <authorList>
            <person name="Hansen M.J."/>
            <person name="Dalsgaard I."/>
        </authorList>
    </citation>
    <scope>NUCLEOTIDE SEQUENCE [LARGE SCALE GENOMIC DNA]</scope>
    <source>
        <strain evidence="2 3">17-16730-2A</strain>
    </source>
</reference>
<accession>A0ABD4KVX4</accession>
<proteinExistence type="predicted"/>
<dbReference type="Pfam" id="PF01507">
    <property type="entry name" value="PAPS_reduct"/>
    <property type="match status" value="1"/>
</dbReference>
<evidence type="ECO:0000313" key="2">
    <source>
        <dbReference type="EMBL" id="MBF4275570.1"/>
    </source>
</evidence>